<gene>
    <name evidence="1" type="ORF">LCPAC404_03440</name>
</gene>
<dbReference type="EMBL" id="MK500601">
    <property type="protein sequence ID" value="QBK93640.1"/>
    <property type="molecule type" value="Genomic_DNA"/>
</dbReference>
<protein>
    <submittedName>
        <fullName evidence="1">Uncharacterized protein</fullName>
    </submittedName>
</protein>
<sequence>MYAHLFYSATEPQFVRVFPDAQFRNVVEFNQSPITKGITHPANGDLSKFRVDCDGVYKVSWILNTVATSGESYFLSQGGFTLQINEVFRVERPQHLAGFTFISNSPADVVRPQFTGQDLLKLKSGDVVQLLFFKGFVDTSVPDDGLQLELTQNFADIDPVFNCIAADLIIERIDS</sequence>
<proteinExistence type="predicted"/>
<evidence type="ECO:0000313" key="1">
    <source>
        <dbReference type="EMBL" id="QBK93640.1"/>
    </source>
</evidence>
<organism evidence="1">
    <name type="scientific">Pithovirus LCPAC404</name>
    <dbReference type="NCBI Taxonomy" id="2506597"/>
    <lineage>
        <taxon>Viruses</taxon>
        <taxon>Pithoviruses</taxon>
    </lineage>
</organism>
<reference evidence="1" key="1">
    <citation type="journal article" date="2019" name="MBio">
        <title>Virus Genomes from Deep Sea Sediments Expand the Ocean Megavirome and Support Independent Origins of Viral Gigantism.</title>
        <authorList>
            <person name="Backstrom D."/>
            <person name="Yutin N."/>
            <person name="Jorgensen S.L."/>
            <person name="Dharamshi J."/>
            <person name="Homa F."/>
            <person name="Zaremba-Niedwiedzka K."/>
            <person name="Spang A."/>
            <person name="Wolf Y.I."/>
            <person name="Koonin E.V."/>
            <person name="Ettema T.J."/>
        </authorList>
    </citation>
    <scope>NUCLEOTIDE SEQUENCE</scope>
</reference>
<name>A0A481ZEZ5_9VIRU</name>
<accession>A0A481ZEZ5</accession>